<dbReference type="OrthoDB" id="5366203at2"/>
<protein>
    <submittedName>
        <fullName evidence="3">Uncharacterized protein</fullName>
    </submittedName>
</protein>
<dbReference type="AlphaFoldDB" id="M3I1U6"/>
<evidence type="ECO:0000256" key="1">
    <source>
        <dbReference type="SAM" id="MobiDB-lite"/>
    </source>
</evidence>
<feature type="transmembrane region" description="Helical" evidence="2">
    <location>
        <begin position="305"/>
        <end position="327"/>
    </location>
</feature>
<sequence length="497" mass="57248">MDGILAFLSLYRLWVSAVIATIILILLIIKFWDRIKFWWLCFWTSFPVVGTIASLYKLKETERDGWFKSEKTICSKFYSFYRNLLGKDPDFYANCALYLEKAQETDRKEAPLMVWIVIFLLVVAEALGFAYVLAGYTIPGASESLQQKGALAIAFVISVILVGFTHFTGGEIYRNSVYKKIREWWINDDNDKPRLKPDNEEITLQNNRADDGRPKYIKVLNRVNANANVTPKWHITVITAILIALIAVGATYVRGQVLEKQLNQEISNIGINIYDNAPSELGQIQENADKKALEEQQDADRKGGWATFIVLAVLFVFIQILGILLGYKWGFVGKESKKAYSYIKGFYSAEEFEDYYEREKDRIISKANEKLAVLHSKMARYIGGTTINSDERNLLNSANQRTFERYIQTRALSKQEQKVAESEQRQFNKRMKNQENLSKSEPFVSESEPNQTTSTPRDNVKRREILEIKKELKELKKNGGDEGRILDLEERLLELED</sequence>
<gene>
    <name evidence="3" type="ORF">H740_05865</name>
</gene>
<feature type="compositionally biased region" description="Polar residues" evidence="1">
    <location>
        <begin position="447"/>
        <end position="457"/>
    </location>
</feature>
<dbReference type="EMBL" id="AOTD01000151">
    <property type="protein sequence ID" value="EMG30564.1"/>
    <property type="molecule type" value="Genomic_DNA"/>
</dbReference>
<comment type="caution">
    <text evidence="3">The sequence shown here is derived from an EMBL/GenBank/DDBJ whole genome shotgun (WGS) entry which is preliminary data.</text>
</comment>
<evidence type="ECO:0000313" key="4">
    <source>
        <dbReference type="Proteomes" id="UP000011782"/>
    </source>
</evidence>
<dbReference type="Proteomes" id="UP000011782">
    <property type="component" value="Unassembled WGS sequence"/>
</dbReference>
<organism evidence="3 4">
    <name type="scientific">Campylobacter showae CC57C</name>
    <dbReference type="NCBI Taxonomy" id="1073353"/>
    <lineage>
        <taxon>Bacteria</taxon>
        <taxon>Pseudomonadati</taxon>
        <taxon>Campylobacterota</taxon>
        <taxon>Epsilonproteobacteria</taxon>
        <taxon>Campylobacterales</taxon>
        <taxon>Campylobacteraceae</taxon>
        <taxon>Campylobacter</taxon>
    </lineage>
</organism>
<name>M3I1U6_9BACT</name>
<dbReference type="PATRIC" id="fig|1073353.3.peg.1262"/>
<keyword evidence="2" id="KW-0472">Membrane</keyword>
<dbReference type="RefSeq" id="WP_002952308.1">
    <property type="nucleotide sequence ID" value="NZ_AOTD01000151.1"/>
</dbReference>
<reference evidence="3 4" key="1">
    <citation type="submission" date="2013-02" db="EMBL/GenBank/DDBJ databases">
        <title>Co-occurrence of anaerobic bacteria in colorectal carcinomas.</title>
        <authorList>
            <person name="Holt R.A."/>
            <person name="Warren R.L."/>
            <person name="Allen-Vercoe E."/>
            <person name="Pleasance S."/>
            <person name="Freeman D.J."/>
            <person name="Watson P."/>
            <person name="Moore R."/>
            <person name="Cochrane K."/>
        </authorList>
    </citation>
    <scope>NUCLEOTIDE SEQUENCE [LARGE SCALE GENOMIC DNA]</scope>
    <source>
        <strain evidence="3 4">CC57C</strain>
    </source>
</reference>
<evidence type="ECO:0000256" key="2">
    <source>
        <dbReference type="SAM" id="Phobius"/>
    </source>
</evidence>
<feature type="region of interest" description="Disordered" evidence="1">
    <location>
        <begin position="424"/>
        <end position="463"/>
    </location>
</feature>
<keyword evidence="2" id="KW-0812">Transmembrane</keyword>
<feature type="transmembrane region" description="Helical" evidence="2">
    <location>
        <begin position="12"/>
        <end position="31"/>
    </location>
</feature>
<evidence type="ECO:0000313" key="3">
    <source>
        <dbReference type="EMBL" id="EMG30564.1"/>
    </source>
</evidence>
<feature type="transmembrane region" description="Helical" evidence="2">
    <location>
        <begin position="233"/>
        <end position="253"/>
    </location>
</feature>
<feature type="transmembrane region" description="Helical" evidence="2">
    <location>
        <begin position="112"/>
        <end position="138"/>
    </location>
</feature>
<proteinExistence type="predicted"/>
<feature type="transmembrane region" description="Helical" evidence="2">
    <location>
        <begin position="150"/>
        <end position="173"/>
    </location>
</feature>
<feature type="transmembrane region" description="Helical" evidence="2">
    <location>
        <begin position="37"/>
        <end position="58"/>
    </location>
</feature>
<keyword evidence="2" id="KW-1133">Transmembrane helix</keyword>
<dbReference type="STRING" id="1073353.H740_05865"/>
<accession>M3I1U6</accession>